<evidence type="ECO:0000313" key="1">
    <source>
        <dbReference type="EMBL" id="MFC4820321.1"/>
    </source>
</evidence>
<name>A0ABV9QU39_9GAMM</name>
<protein>
    <submittedName>
        <fullName evidence="1">Uncharacterized protein</fullName>
    </submittedName>
</protein>
<dbReference type="RefSeq" id="WP_380020164.1">
    <property type="nucleotide sequence ID" value="NZ_JBHSHD010000007.1"/>
</dbReference>
<evidence type="ECO:0000313" key="2">
    <source>
        <dbReference type="Proteomes" id="UP001595886"/>
    </source>
</evidence>
<reference evidence="2" key="1">
    <citation type="journal article" date="2019" name="Int. J. Syst. Evol. Microbiol.">
        <title>The Global Catalogue of Microorganisms (GCM) 10K type strain sequencing project: providing services to taxonomists for standard genome sequencing and annotation.</title>
        <authorList>
            <consortium name="The Broad Institute Genomics Platform"/>
            <consortium name="The Broad Institute Genome Sequencing Center for Infectious Disease"/>
            <person name="Wu L."/>
            <person name="Ma J."/>
        </authorList>
    </citation>
    <scope>NUCLEOTIDE SEQUENCE [LARGE SCALE GENOMIC DNA]</scope>
    <source>
        <strain evidence="2">CCUG 30340</strain>
    </source>
</reference>
<proteinExistence type="predicted"/>
<sequence length="153" mass="17129">MNAQELSEAMYCAFAIFAKPEHSTNYSHCEECAEYDLLLRSVARTELTVAQIGTVAWGAIPFLTPQALAYYFPRLAELALRGERNVEGDSFVCQFLNQVLSQGKGSPQLSCLGSEHRLLVLRCMDFIADVHLEEIEAQCYADVLQESILAWSM</sequence>
<dbReference type="EMBL" id="JBHSHD010000007">
    <property type="protein sequence ID" value="MFC4820321.1"/>
    <property type="molecule type" value="Genomic_DNA"/>
</dbReference>
<accession>A0ABV9QU39</accession>
<gene>
    <name evidence="1" type="ORF">ACFO6Q_08295</name>
</gene>
<comment type="caution">
    <text evidence="1">The sequence shown here is derived from an EMBL/GenBank/DDBJ whole genome shotgun (WGS) entry which is preliminary data.</text>
</comment>
<dbReference type="Proteomes" id="UP001595886">
    <property type="component" value="Unassembled WGS sequence"/>
</dbReference>
<keyword evidence="2" id="KW-1185">Reference proteome</keyword>
<organism evidence="1 2">
    <name type="scientific">Dokdonella ginsengisoli</name>
    <dbReference type="NCBI Taxonomy" id="363846"/>
    <lineage>
        <taxon>Bacteria</taxon>
        <taxon>Pseudomonadati</taxon>
        <taxon>Pseudomonadota</taxon>
        <taxon>Gammaproteobacteria</taxon>
        <taxon>Lysobacterales</taxon>
        <taxon>Rhodanobacteraceae</taxon>
        <taxon>Dokdonella</taxon>
    </lineage>
</organism>